<evidence type="ECO:0000313" key="2">
    <source>
        <dbReference type="EMBL" id="GAA5172543.1"/>
    </source>
</evidence>
<comment type="caution">
    <text evidence="2">The sequence shown here is derived from an EMBL/GenBank/DDBJ whole genome shotgun (WGS) entry which is preliminary data.</text>
</comment>
<feature type="compositionally biased region" description="Polar residues" evidence="1">
    <location>
        <begin position="52"/>
        <end position="63"/>
    </location>
</feature>
<name>A0ABP9R7D8_9PSEU</name>
<evidence type="ECO:0000313" key="3">
    <source>
        <dbReference type="Proteomes" id="UP001428817"/>
    </source>
</evidence>
<reference evidence="3" key="1">
    <citation type="journal article" date="2019" name="Int. J. Syst. Evol. Microbiol.">
        <title>The Global Catalogue of Microorganisms (GCM) 10K type strain sequencing project: providing services to taxonomists for standard genome sequencing and annotation.</title>
        <authorList>
            <consortium name="The Broad Institute Genomics Platform"/>
            <consortium name="The Broad Institute Genome Sequencing Center for Infectious Disease"/>
            <person name="Wu L."/>
            <person name="Ma J."/>
        </authorList>
    </citation>
    <scope>NUCLEOTIDE SEQUENCE [LARGE SCALE GENOMIC DNA]</scope>
    <source>
        <strain evidence="3">JCM 18303</strain>
    </source>
</reference>
<dbReference type="Proteomes" id="UP001428817">
    <property type="component" value="Unassembled WGS sequence"/>
</dbReference>
<gene>
    <name evidence="2" type="ORF">GCM10023321_72530</name>
</gene>
<feature type="region of interest" description="Disordered" evidence="1">
    <location>
        <begin position="44"/>
        <end position="63"/>
    </location>
</feature>
<accession>A0ABP9R7D8</accession>
<keyword evidence="3" id="KW-1185">Reference proteome</keyword>
<organism evidence="2 3">
    <name type="scientific">Pseudonocardia eucalypti</name>
    <dbReference type="NCBI Taxonomy" id="648755"/>
    <lineage>
        <taxon>Bacteria</taxon>
        <taxon>Bacillati</taxon>
        <taxon>Actinomycetota</taxon>
        <taxon>Actinomycetes</taxon>
        <taxon>Pseudonocardiales</taxon>
        <taxon>Pseudonocardiaceae</taxon>
        <taxon>Pseudonocardia</taxon>
    </lineage>
</organism>
<proteinExistence type="predicted"/>
<evidence type="ECO:0000256" key="1">
    <source>
        <dbReference type="SAM" id="MobiDB-lite"/>
    </source>
</evidence>
<dbReference type="EMBL" id="BAABJP010000051">
    <property type="protein sequence ID" value="GAA5172543.1"/>
    <property type="molecule type" value="Genomic_DNA"/>
</dbReference>
<sequence>MNNWLEGQICPGCGNVLTWQWVDPPREGWWECGAGEQWQIDRTGRLMPRAQVPTTAPTSDRRH</sequence>
<protein>
    <submittedName>
        <fullName evidence="2">Uncharacterized protein</fullName>
    </submittedName>
</protein>